<dbReference type="AlphaFoldDB" id="A0A5A7SCQ3"/>
<dbReference type="Pfam" id="PF12079">
    <property type="entry name" value="DUF3558"/>
    <property type="match status" value="1"/>
</dbReference>
<sequence length="246" mass="26408">MRRYGPQSPSRTGICDGDRCDCRLLVGHNGEPLGRLLRQICQRELFDGGGGFAPVKARYVAVISVALCLSACGSDDKSVSPAPASATTARAVPSGLEAPVQQIAPGKQRVPFDPCLDIDEETLRKMGLDPATRKRRDQFNEVAVLGCRVDGPTRHTTLMATNSAFENEWNIARDRAQLTKVNGREAFVGLNAINPDGCTLVMRTPFGEVIVDTNNLIPGASDPLPPACDGVPEMSSVIEPLIPKEN</sequence>
<accession>A0A5A7SCQ3</accession>
<dbReference type="Proteomes" id="UP000322244">
    <property type="component" value="Unassembled WGS sequence"/>
</dbReference>
<gene>
    <name evidence="1" type="ORF">FOY51_12500</name>
</gene>
<dbReference type="EMBL" id="VLNY01000005">
    <property type="protein sequence ID" value="KAA0022517.1"/>
    <property type="molecule type" value="Genomic_DNA"/>
</dbReference>
<organism evidence="1 2">
    <name type="scientific">Antrihabitans cavernicola</name>
    <dbReference type="NCBI Taxonomy" id="2495913"/>
    <lineage>
        <taxon>Bacteria</taxon>
        <taxon>Bacillati</taxon>
        <taxon>Actinomycetota</taxon>
        <taxon>Actinomycetes</taxon>
        <taxon>Mycobacteriales</taxon>
        <taxon>Nocardiaceae</taxon>
        <taxon>Antrihabitans</taxon>
    </lineage>
</organism>
<comment type="caution">
    <text evidence="1">The sequence shown here is derived from an EMBL/GenBank/DDBJ whole genome shotgun (WGS) entry which is preliminary data.</text>
</comment>
<protein>
    <submittedName>
        <fullName evidence="1">DUF3558 domain-containing protein</fullName>
    </submittedName>
</protein>
<keyword evidence="2" id="KW-1185">Reference proteome</keyword>
<dbReference type="InterPro" id="IPR024520">
    <property type="entry name" value="DUF3558"/>
</dbReference>
<evidence type="ECO:0000313" key="1">
    <source>
        <dbReference type="EMBL" id="KAA0022517.1"/>
    </source>
</evidence>
<proteinExistence type="predicted"/>
<dbReference type="OrthoDB" id="4552877at2"/>
<reference evidence="1 2" key="1">
    <citation type="submission" date="2019-07" db="EMBL/GenBank/DDBJ databases">
        <title>Rhodococcus cavernicolus sp. nov., isolated from a cave.</title>
        <authorList>
            <person name="Lee S.D."/>
        </authorList>
    </citation>
    <scope>NUCLEOTIDE SEQUENCE [LARGE SCALE GENOMIC DNA]</scope>
    <source>
        <strain evidence="1 2">C1-24</strain>
    </source>
</reference>
<name>A0A5A7SCQ3_9NOCA</name>
<evidence type="ECO:0000313" key="2">
    <source>
        <dbReference type="Proteomes" id="UP000322244"/>
    </source>
</evidence>